<feature type="region of interest" description="Disordered" evidence="1">
    <location>
        <begin position="57"/>
        <end position="83"/>
    </location>
</feature>
<dbReference type="Pfam" id="PF04972">
    <property type="entry name" value="BON"/>
    <property type="match status" value="1"/>
</dbReference>
<evidence type="ECO:0000313" key="4">
    <source>
        <dbReference type="Proteomes" id="UP001595377"/>
    </source>
</evidence>
<dbReference type="Proteomes" id="UP001595377">
    <property type="component" value="Unassembled WGS sequence"/>
</dbReference>
<name>A0ABV7DED8_9HYPH</name>
<evidence type="ECO:0000259" key="2">
    <source>
        <dbReference type="PROSITE" id="PS50914"/>
    </source>
</evidence>
<sequence>MSDPKNTSREEDFRDYEQRDIRDGWPYADQDEDPKARRNAPYGTTAANFEEIENEGVDISGDPDAQEIHGAPLPFSDGTEDTIADDDLENRITERLEEDGRIDMASLEIAVRHGVAHIEGSVDSDEDRGHLIALVRAMAGVRDVRADGLSSRGVDSHMPRDADE</sequence>
<feature type="region of interest" description="Disordered" evidence="1">
    <location>
        <begin position="1"/>
        <end position="44"/>
    </location>
</feature>
<reference evidence="4" key="1">
    <citation type="journal article" date="2019" name="Int. J. Syst. Evol. Microbiol.">
        <title>The Global Catalogue of Microorganisms (GCM) 10K type strain sequencing project: providing services to taxonomists for standard genome sequencing and annotation.</title>
        <authorList>
            <consortium name="The Broad Institute Genomics Platform"/>
            <consortium name="The Broad Institute Genome Sequencing Center for Infectious Disease"/>
            <person name="Wu L."/>
            <person name="Ma J."/>
        </authorList>
    </citation>
    <scope>NUCLEOTIDE SEQUENCE [LARGE SCALE GENOMIC DNA]</scope>
    <source>
        <strain evidence="4">KCTC 52677</strain>
    </source>
</reference>
<feature type="compositionally biased region" description="Basic and acidic residues" evidence="1">
    <location>
        <begin position="1"/>
        <end position="23"/>
    </location>
</feature>
<proteinExistence type="predicted"/>
<comment type="caution">
    <text evidence="3">The sequence shown here is derived from an EMBL/GenBank/DDBJ whole genome shotgun (WGS) entry which is preliminary data.</text>
</comment>
<dbReference type="RefSeq" id="WP_257311293.1">
    <property type="nucleotide sequence ID" value="NZ_JANFDG010000001.1"/>
</dbReference>
<dbReference type="EMBL" id="JBHRSP010000015">
    <property type="protein sequence ID" value="MFC3073259.1"/>
    <property type="molecule type" value="Genomic_DNA"/>
</dbReference>
<gene>
    <name evidence="3" type="ORF">ACFOHH_09115</name>
</gene>
<evidence type="ECO:0000256" key="1">
    <source>
        <dbReference type="SAM" id="MobiDB-lite"/>
    </source>
</evidence>
<feature type="domain" description="BON" evidence="2">
    <location>
        <begin position="84"/>
        <end position="153"/>
    </location>
</feature>
<dbReference type="PROSITE" id="PS50914">
    <property type="entry name" value="BON"/>
    <property type="match status" value="1"/>
</dbReference>
<keyword evidence="4" id="KW-1185">Reference proteome</keyword>
<protein>
    <submittedName>
        <fullName evidence="3">BON domain-containing protein</fullName>
    </submittedName>
</protein>
<accession>A0ABV7DED8</accession>
<organism evidence="3 4">
    <name type="scientific">Shinella pollutisoli</name>
    <dbReference type="NCBI Taxonomy" id="2250594"/>
    <lineage>
        <taxon>Bacteria</taxon>
        <taxon>Pseudomonadati</taxon>
        <taxon>Pseudomonadota</taxon>
        <taxon>Alphaproteobacteria</taxon>
        <taxon>Hyphomicrobiales</taxon>
        <taxon>Rhizobiaceae</taxon>
        <taxon>Shinella</taxon>
    </lineage>
</organism>
<evidence type="ECO:0000313" key="3">
    <source>
        <dbReference type="EMBL" id="MFC3073259.1"/>
    </source>
</evidence>
<dbReference type="InterPro" id="IPR007055">
    <property type="entry name" value="BON_dom"/>
</dbReference>